<dbReference type="Pfam" id="PF00685">
    <property type="entry name" value="Sulfotransfer_1"/>
    <property type="match status" value="1"/>
</dbReference>
<dbReference type="PANTHER" id="PTHR11783">
    <property type="entry name" value="SULFOTRANSFERASE SULT"/>
    <property type="match status" value="1"/>
</dbReference>
<dbReference type="EMBL" id="PNBA02000006">
    <property type="protein sequence ID" value="KAG6421789.1"/>
    <property type="molecule type" value="Genomic_DNA"/>
</dbReference>
<evidence type="ECO:0000256" key="2">
    <source>
        <dbReference type="ARBA" id="ARBA00022679"/>
    </source>
</evidence>
<evidence type="ECO:0000256" key="1">
    <source>
        <dbReference type="ARBA" id="ARBA00005771"/>
    </source>
</evidence>
<accession>A0A8X8XZ84</accession>
<dbReference type="AlphaFoldDB" id="A0A8X8XZ84"/>
<evidence type="ECO:0000259" key="5">
    <source>
        <dbReference type="Pfam" id="PF00685"/>
    </source>
</evidence>
<evidence type="ECO:0000256" key="4">
    <source>
        <dbReference type="SAM" id="MobiDB-lite"/>
    </source>
</evidence>
<dbReference type="GO" id="GO:0008146">
    <property type="term" value="F:sulfotransferase activity"/>
    <property type="evidence" value="ECO:0007669"/>
    <property type="project" value="InterPro"/>
</dbReference>
<comment type="similarity">
    <text evidence="1 3">Belongs to the sulfotransferase 1 family.</text>
</comment>
<organism evidence="6">
    <name type="scientific">Salvia splendens</name>
    <name type="common">Scarlet sage</name>
    <dbReference type="NCBI Taxonomy" id="180675"/>
    <lineage>
        <taxon>Eukaryota</taxon>
        <taxon>Viridiplantae</taxon>
        <taxon>Streptophyta</taxon>
        <taxon>Embryophyta</taxon>
        <taxon>Tracheophyta</taxon>
        <taxon>Spermatophyta</taxon>
        <taxon>Magnoliopsida</taxon>
        <taxon>eudicotyledons</taxon>
        <taxon>Gunneridae</taxon>
        <taxon>Pentapetalae</taxon>
        <taxon>asterids</taxon>
        <taxon>lamiids</taxon>
        <taxon>Lamiales</taxon>
        <taxon>Lamiaceae</taxon>
        <taxon>Nepetoideae</taxon>
        <taxon>Mentheae</taxon>
        <taxon>Salviinae</taxon>
        <taxon>Salvia</taxon>
        <taxon>Salvia subgen. Calosphace</taxon>
        <taxon>core Calosphace</taxon>
    </lineage>
</organism>
<reference evidence="6" key="2">
    <citation type="submission" date="2020-08" db="EMBL/GenBank/DDBJ databases">
        <title>Plant Genome Project.</title>
        <authorList>
            <person name="Zhang R.-G."/>
        </authorList>
    </citation>
    <scope>NUCLEOTIDE SEQUENCE</scope>
    <source>
        <strain evidence="6">Huo1</strain>
        <tissue evidence="6">Leaf</tissue>
    </source>
</reference>
<dbReference type="InterPro" id="IPR000863">
    <property type="entry name" value="Sulfotransferase_dom"/>
</dbReference>
<protein>
    <recommendedName>
        <fullName evidence="3">Sulfotransferase</fullName>
        <ecNumber evidence="3">2.8.2.-</ecNumber>
    </recommendedName>
</protein>
<dbReference type="EC" id="2.8.2.-" evidence="3"/>
<dbReference type="OrthoDB" id="205623at2759"/>
<dbReference type="InterPro" id="IPR027417">
    <property type="entry name" value="P-loop_NTPase"/>
</dbReference>
<dbReference type="SUPFAM" id="SSF52540">
    <property type="entry name" value="P-loop containing nucleoside triphosphate hydrolases"/>
    <property type="match status" value="1"/>
</dbReference>
<reference evidence="6" key="1">
    <citation type="submission" date="2018-01" db="EMBL/GenBank/DDBJ databases">
        <authorList>
            <person name="Mao J.F."/>
        </authorList>
    </citation>
    <scope>NUCLEOTIDE SEQUENCE</scope>
    <source>
        <strain evidence="6">Huo1</strain>
        <tissue evidence="6">Leaf</tissue>
    </source>
</reference>
<evidence type="ECO:0000313" key="6">
    <source>
        <dbReference type="EMBL" id="KAG6421789.1"/>
    </source>
</evidence>
<gene>
    <name evidence="6" type="ORF">SASPL_118346</name>
</gene>
<proteinExistence type="inferred from homology"/>
<feature type="domain" description="Sulfotransferase" evidence="5">
    <location>
        <begin position="68"/>
        <end position="329"/>
    </location>
</feature>
<dbReference type="Proteomes" id="UP000298416">
    <property type="component" value="Unassembled WGS sequence"/>
</dbReference>
<evidence type="ECO:0000313" key="7">
    <source>
        <dbReference type="Proteomes" id="UP000298416"/>
    </source>
</evidence>
<comment type="caution">
    <text evidence="6">The sequence shown here is derived from an EMBL/GenBank/DDBJ whole genome shotgun (WGS) entry which is preliminary data.</text>
</comment>
<name>A0A8X8XZ84_SALSN</name>
<sequence length="334" mass="38262">MGITQTIENQSNTPSSDEVSQECRELLTTLPKERGWRTSNIYLYQNFWCQPKEIDAIISMQKHYIAEDTDIIVSTIPKSGTTWLKALCFAVANRRLYAHDSTTHPLLTSNPHALVPFLEYKLFANQEIPDMSRLPRPHLVGTHVPLGALPDSVRESQCKIVYMVRNPFDTFVSIWHFMSNLRPDSFGPLSVQEGFDMYCRGTIGFGPYWDHMLGYWHESLRNPNKVLFLRYEDVKEDAGFHLRKLADFLGFPVSAEEEEEGVVEGIAKMCSFEQMKELEVNKKGKGAIVDFENKNLFRKGVVGDWVNHFTPEMVERLSKIMEENLAGSGLSFKI</sequence>
<feature type="compositionally biased region" description="Polar residues" evidence="4">
    <location>
        <begin position="1"/>
        <end position="18"/>
    </location>
</feature>
<keyword evidence="7" id="KW-1185">Reference proteome</keyword>
<evidence type="ECO:0000256" key="3">
    <source>
        <dbReference type="RuleBase" id="RU361155"/>
    </source>
</evidence>
<feature type="region of interest" description="Disordered" evidence="4">
    <location>
        <begin position="1"/>
        <end position="20"/>
    </location>
</feature>
<keyword evidence="2 3" id="KW-0808">Transferase</keyword>
<dbReference type="Gene3D" id="3.40.50.300">
    <property type="entry name" value="P-loop containing nucleotide triphosphate hydrolases"/>
    <property type="match status" value="1"/>
</dbReference>